<evidence type="ECO:0000256" key="9">
    <source>
        <dbReference type="SAM" id="Coils"/>
    </source>
</evidence>
<feature type="domain" description="HPt" evidence="14">
    <location>
        <begin position="930"/>
        <end position="1029"/>
    </location>
</feature>
<feature type="region of interest" description="Disordered" evidence="10">
    <location>
        <begin position="419"/>
        <end position="438"/>
    </location>
</feature>
<reference evidence="15 16" key="1">
    <citation type="submission" date="2016-12" db="EMBL/GenBank/DDBJ databases">
        <authorList>
            <person name="Song W.-J."/>
            <person name="Kurnit D.M."/>
        </authorList>
    </citation>
    <scope>NUCLEOTIDE SEQUENCE [LARGE SCALE GENOMIC DNA]</scope>
    <source>
        <strain evidence="15 16">IMCC3135</strain>
    </source>
</reference>
<dbReference type="InterPro" id="IPR003594">
    <property type="entry name" value="HATPase_dom"/>
</dbReference>
<dbReference type="InterPro" id="IPR036890">
    <property type="entry name" value="HATPase_C_sf"/>
</dbReference>
<dbReference type="InterPro" id="IPR058661">
    <property type="entry name" value="FimL_2nd"/>
</dbReference>
<dbReference type="PROSITE" id="PS50851">
    <property type="entry name" value="CHEW"/>
    <property type="match status" value="1"/>
</dbReference>
<dbReference type="PROSITE" id="PS50110">
    <property type="entry name" value="RESPONSE_REGULATORY"/>
    <property type="match status" value="1"/>
</dbReference>
<dbReference type="InterPro" id="IPR004358">
    <property type="entry name" value="Sig_transdc_His_kin-like_C"/>
</dbReference>
<keyword evidence="16" id="KW-1185">Reference proteome</keyword>
<keyword evidence="3 8" id="KW-0597">Phosphoprotein</keyword>
<evidence type="ECO:0000256" key="5">
    <source>
        <dbReference type="ARBA" id="ARBA00022777"/>
    </source>
</evidence>
<evidence type="ECO:0000256" key="3">
    <source>
        <dbReference type="ARBA" id="ARBA00022553"/>
    </source>
</evidence>
<feature type="modified residue" description="Phosphohistidine" evidence="7">
    <location>
        <position position="974"/>
    </location>
</feature>
<dbReference type="InterPro" id="IPR005467">
    <property type="entry name" value="His_kinase_dom"/>
</dbReference>
<evidence type="ECO:0000259" key="12">
    <source>
        <dbReference type="PROSITE" id="PS50110"/>
    </source>
</evidence>
<dbReference type="Pfam" id="PF01584">
    <property type="entry name" value="CheW"/>
    <property type="match status" value="1"/>
</dbReference>
<sequence length="1604" mass="174077">MDDSGDNDCVENVASVPDFTHEALAHLQVQSDDFARHVESFLEAPEEAGRQVLCEDLLRFRNTLVLLEKNAAVFVAEELLTLLQADQQGELNSQAELARVLLLATDQLSEHVALLQQDPTVDSALPLLPLVNDSRACRGETLLSDMLVLAAGIELPEARIASLGENSIDSEADREWAKQRQSWNDRASLAHPRLAQRLLNWWSGDNQDAQRLLKLKAVAAELDSLAGFCRSNNYLDTLLPLFQASSLVARAIGVGELIDGPALRSLYAQLERCVRRSLRAAAPDDLLPGDLLRNYLYYLAQIESDDAVALGLRRRFRLDRIRQAARANELCNTPTIGVGYHLSRAIRNSISAETETLRVWLENSIGESSKNQPRLIRLRVRLRQLEPVLTLMGAPEALACIQGINADLCKLDGNRSGSSGAQLTSTSAGSCTSDDQDLQDSDSFEQIRQRLAESLLLLDVLLDKNARRSVLRSATPALPVTVQGEAVFVDMAIDACLREARAVLQEVSETLEIHLPAGAFSTGRCHALTQKIISVDQALQILPLPEVTPLLRGLGDLLTHLQLQDRQKSSQSSADNRMVMPIHEEIATLLVSLDYYLGCVLQPQASASQLLIDAEDALMNARNLLDGKSANDETRVSEGQTEDVVARLLPLWDAIGAALSRYKGSANAASLVAIGQSLKSFNDAAVHGASPAIELLAASATRWFQYLQGITDELNAEQLTLLDEVHGVIPQLIDQWLSHTEDVRGLDELLDKLEDLETTLGLHETGGLTLTIDDDLLPDPLDDSVRLALDNTLQHVFHYECLGHLEELESSIRSALQPSAGITQRLPTEQMLRSLHTLAGSAQAVDAPYIAAIVQPLQRAALARQREGSSFDAPEARYIGELLAALRARLNSLATGESVEPEVEAVEARLSAFVARIIPGSDAADSGLGLASNVRSLDDVFGEEAGDLLDRLRLIVHSEVHGPGEIRSALALLHTLKGSARMAGRVTIAEHAHVLESELKKLHEAPALTAALKAGYATLRGLTTQASAQLSVTGSGGEAAVAGNYQSDSLLVSDSAFEGLLDLATDVTVNQARLSDALERMREVYHDMETTSHRWRALPESEHQEHSPAVAEMFADLQAACLVMRDALNQAEREQPQASRAAASLQQTLIRTRLVRVDEARERLSQAVQDALEMTHCQAQVIIEGGEVTLDRGLFRKLLASLEHLARNAIVHGIETESERGRAGKSLTGTIRLSASIDGTDLVLDFSDDGRGINRQELNKLLAASAEPLVETHEDLQATLFRSGFSSIKFPTALAGHGLGLSAVQAVVEQLGGQVQLASRLGEGTRISLRIPQRMVVNQVVVVECEGALFAIPVSQVEAVRMAGATVETPPKHRLVALAQLLSRQVLSDASLKSPSKAAVLVSVSGQELALEIDRVIGYRELVTQALGPQLATLHQYSGGSILSDGRQVLILDLNSVVEALGRDQRLTVKPARESLRPVALVVDDSLTMRTAAARVLQRCGIAVRQSRNGVEAMESMATAIPNLIILDMEMPQLDGYGFLKRILEEYAQACPPVIVISSRDKRADQLRMEKLGIVRFLSKPYSESQLQAAVEAAGLRLADLTIA</sequence>
<dbReference type="Pfam" id="PF00072">
    <property type="entry name" value="Response_reg"/>
    <property type="match status" value="1"/>
</dbReference>
<dbReference type="InterPro" id="IPR011006">
    <property type="entry name" value="CheY-like_superfamily"/>
</dbReference>
<proteinExistence type="predicted"/>
<evidence type="ECO:0000259" key="11">
    <source>
        <dbReference type="PROSITE" id="PS50109"/>
    </source>
</evidence>
<dbReference type="SUPFAM" id="SSF52172">
    <property type="entry name" value="CheY-like"/>
    <property type="match status" value="1"/>
</dbReference>
<keyword evidence="9" id="KW-0175">Coiled coil</keyword>
<dbReference type="SUPFAM" id="SSF47226">
    <property type="entry name" value="Histidine-containing phosphotransfer domain, HPT domain"/>
    <property type="match status" value="2"/>
</dbReference>
<dbReference type="CDD" id="cd00156">
    <property type="entry name" value="REC"/>
    <property type="match status" value="1"/>
</dbReference>
<organism evidence="15 16">
    <name type="scientific">Granulosicoccus antarcticus IMCC3135</name>
    <dbReference type="NCBI Taxonomy" id="1192854"/>
    <lineage>
        <taxon>Bacteria</taxon>
        <taxon>Pseudomonadati</taxon>
        <taxon>Pseudomonadota</taxon>
        <taxon>Gammaproteobacteria</taxon>
        <taxon>Chromatiales</taxon>
        <taxon>Granulosicoccaceae</taxon>
        <taxon>Granulosicoccus</taxon>
    </lineage>
</organism>
<dbReference type="Gene3D" id="1.20.120.160">
    <property type="entry name" value="HPT domain"/>
    <property type="match status" value="2"/>
</dbReference>
<dbReference type="Pfam" id="PF01627">
    <property type="entry name" value="Hpt"/>
    <property type="match status" value="1"/>
</dbReference>
<accession>A0A2Z2NW04</accession>
<dbReference type="Pfam" id="PF02518">
    <property type="entry name" value="HATPase_c"/>
    <property type="match status" value="1"/>
</dbReference>
<dbReference type="KEGG" id="gai:IMCC3135_06110"/>
<dbReference type="PANTHER" id="PTHR43395">
    <property type="entry name" value="SENSOR HISTIDINE KINASE CHEA"/>
    <property type="match status" value="1"/>
</dbReference>
<evidence type="ECO:0000259" key="14">
    <source>
        <dbReference type="PROSITE" id="PS50894"/>
    </source>
</evidence>
<dbReference type="RefSeq" id="WP_169727415.1">
    <property type="nucleotide sequence ID" value="NZ_CP018632.1"/>
</dbReference>
<evidence type="ECO:0000256" key="6">
    <source>
        <dbReference type="ARBA" id="ARBA00023012"/>
    </source>
</evidence>
<dbReference type="PROSITE" id="PS50894">
    <property type="entry name" value="HPT"/>
    <property type="match status" value="1"/>
</dbReference>
<feature type="domain" description="Response regulatory" evidence="12">
    <location>
        <begin position="1479"/>
        <end position="1595"/>
    </location>
</feature>
<dbReference type="SMART" id="SM00448">
    <property type="entry name" value="REC"/>
    <property type="match status" value="1"/>
</dbReference>
<dbReference type="InterPro" id="IPR008207">
    <property type="entry name" value="Sig_transdc_His_kin_Hpt_dom"/>
</dbReference>
<evidence type="ECO:0000256" key="4">
    <source>
        <dbReference type="ARBA" id="ARBA00022679"/>
    </source>
</evidence>
<dbReference type="SMART" id="SM00387">
    <property type="entry name" value="HATPase_c"/>
    <property type="match status" value="1"/>
</dbReference>
<protein>
    <recommendedName>
        <fullName evidence="2">histidine kinase</fullName>
        <ecNumber evidence="2">2.7.13.3</ecNumber>
    </recommendedName>
</protein>
<dbReference type="PANTHER" id="PTHR43395:SF8">
    <property type="entry name" value="HISTIDINE KINASE"/>
    <property type="match status" value="1"/>
</dbReference>
<dbReference type="SUPFAM" id="SSF50341">
    <property type="entry name" value="CheW-like"/>
    <property type="match status" value="1"/>
</dbReference>
<dbReference type="GO" id="GO:0006935">
    <property type="term" value="P:chemotaxis"/>
    <property type="evidence" value="ECO:0007669"/>
    <property type="project" value="InterPro"/>
</dbReference>
<dbReference type="SUPFAM" id="SSF55874">
    <property type="entry name" value="ATPase domain of HSP90 chaperone/DNA topoisomerase II/histidine kinase"/>
    <property type="match status" value="1"/>
</dbReference>
<dbReference type="Pfam" id="PF26379">
    <property type="entry name" value="FimL_2nd"/>
    <property type="match status" value="1"/>
</dbReference>
<dbReference type="Proteomes" id="UP000250079">
    <property type="component" value="Chromosome"/>
</dbReference>
<keyword evidence="4 15" id="KW-0808">Transferase</keyword>
<dbReference type="Gene3D" id="2.30.30.40">
    <property type="entry name" value="SH3 Domains"/>
    <property type="match status" value="1"/>
</dbReference>
<feature type="compositionally biased region" description="Polar residues" evidence="10">
    <location>
        <begin position="419"/>
        <end position="432"/>
    </location>
</feature>
<dbReference type="InterPro" id="IPR051315">
    <property type="entry name" value="Bact_Chemotaxis_CheA"/>
</dbReference>
<dbReference type="SMART" id="SM00260">
    <property type="entry name" value="CheW"/>
    <property type="match status" value="1"/>
</dbReference>
<keyword evidence="6" id="KW-0902">Two-component regulatory system</keyword>
<feature type="coiled-coil region" evidence="9">
    <location>
        <begin position="1114"/>
        <end position="1148"/>
    </location>
</feature>
<evidence type="ECO:0000256" key="1">
    <source>
        <dbReference type="ARBA" id="ARBA00000085"/>
    </source>
</evidence>
<dbReference type="Gene3D" id="3.40.50.2300">
    <property type="match status" value="1"/>
</dbReference>
<dbReference type="PRINTS" id="PR00344">
    <property type="entry name" value="BCTRLSENSOR"/>
</dbReference>
<feature type="domain" description="Histidine kinase" evidence="11">
    <location>
        <begin position="1202"/>
        <end position="1335"/>
    </location>
</feature>
<keyword evidence="5" id="KW-0418">Kinase</keyword>
<evidence type="ECO:0000256" key="2">
    <source>
        <dbReference type="ARBA" id="ARBA00012438"/>
    </source>
</evidence>
<dbReference type="InterPro" id="IPR036641">
    <property type="entry name" value="HPT_dom_sf"/>
</dbReference>
<evidence type="ECO:0000256" key="7">
    <source>
        <dbReference type="PROSITE-ProRule" id="PRU00110"/>
    </source>
</evidence>
<comment type="catalytic activity">
    <reaction evidence="1">
        <text>ATP + protein L-histidine = ADP + protein N-phospho-L-histidine.</text>
        <dbReference type="EC" id="2.7.13.3"/>
    </reaction>
</comment>
<dbReference type="EC" id="2.7.13.3" evidence="2"/>
<dbReference type="InterPro" id="IPR036061">
    <property type="entry name" value="CheW-like_dom_sf"/>
</dbReference>
<gene>
    <name evidence="15" type="primary">frzE</name>
    <name evidence="15" type="ORF">IMCC3135_06110</name>
</gene>
<evidence type="ECO:0000259" key="13">
    <source>
        <dbReference type="PROSITE" id="PS50851"/>
    </source>
</evidence>
<dbReference type="InterPro" id="IPR001789">
    <property type="entry name" value="Sig_transdc_resp-reg_receiver"/>
</dbReference>
<feature type="modified residue" description="4-aspartylphosphate" evidence="8">
    <location>
        <position position="1528"/>
    </location>
</feature>
<dbReference type="InterPro" id="IPR002545">
    <property type="entry name" value="CheW-lke_dom"/>
</dbReference>
<dbReference type="EMBL" id="CP018632">
    <property type="protein sequence ID" value="ASJ71334.1"/>
    <property type="molecule type" value="Genomic_DNA"/>
</dbReference>
<evidence type="ECO:0000313" key="15">
    <source>
        <dbReference type="EMBL" id="ASJ71334.1"/>
    </source>
</evidence>
<feature type="domain" description="CheW-like" evidence="13">
    <location>
        <begin position="1313"/>
        <end position="1463"/>
    </location>
</feature>
<dbReference type="PROSITE" id="PS50109">
    <property type="entry name" value="HIS_KIN"/>
    <property type="match status" value="1"/>
</dbReference>
<evidence type="ECO:0000313" key="16">
    <source>
        <dbReference type="Proteomes" id="UP000250079"/>
    </source>
</evidence>
<name>A0A2Z2NW04_9GAMM</name>
<evidence type="ECO:0000256" key="8">
    <source>
        <dbReference type="PROSITE-ProRule" id="PRU00169"/>
    </source>
</evidence>
<evidence type="ECO:0000256" key="10">
    <source>
        <dbReference type="SAM" id="MobiDB-lite"/>
    </source>
</evidence>
<dbReference type="Gene3D" id="3.30.565.10">
    <property type="entry name" value="Histidine kinase-like ATPase, C-terminal domain"/>
    <property type="match status" value="1"/>
</dbReference>
<dbReference type="GO" id="GO:0000155">
    <property type="term" value="F:phosphorelay sensor kinase activity"/>
    <property type="evidence" value="ECO:0007669"/>
    <property type="project" value="UniProtKB-ARBA"/>
</dbReference>